<dbReference type="EMBL" id="JAUEDK010000015">
    <property type="protein sequence ID" value="MDN0075229.1"/>
    <property type="molecule type" value="Genomic_DNA"/>
</dbReference>
<keyword evidence="1" id="KW-1133">Transmembrane helix</keyword>
<sequence length="171" mass="18581">MRKRIYYLIPELLSAQRIMNDLLLAKIEEKHIHFLAKDGLDLSTLHRANLLQESDIVHGAELGAVVGGATGLFAGLVGAFVVLSDTGLPWGSVVLATGVAGVLFGAWSSSMIGSSAPNTRLKPFRRAIERGQILLMVDVPRWRVVEIEKLLQRTHPEAVLGGVEPSILAWP</sequence>
<keyword evidence="1" id="KW-0812">Transmembrane</keyword>
<feature type="transmembrane region" description="Helical" evidence="1">
    <location>
        <begin position="88"/>
        <end position="107"/>
    </location>
</feature>
<keyword evidence="1" id="KW-0472">Membrane</keyword>
<evidence type="ECO:0000256" key="1">
    <source>
        <dbReference type="SAM" id="Phobius"/>
    </source>
</evidence>
<accession>A0ABT7XN47</accession>
<organism evidence="2 3">
    <name type="scientific">Crenobacter oryzisoli</name>
    <dbReference type="NCBI Taxonomy" id="3056844"/>
    <lineage>
        <taxon>Bacteria</taxon>
        <taxon>Pseudomonadati</taxon>
        <taxon>Pseudomonadota</taxon>
        <taxon>Betaproteobacteria</taxon>
        <taxon>Neisseriales</taxon>
        <taxon>Neisseriaceae</taxon>
        <taxon>Crenobacter</taxon>
    </lineage>
</organism>
<keyword evidence="3" id="KW-1185">Reference proteome</keyword>
<dbReference type="Proteomes" id="UP001168540">
    <property type="component" value="Unassembled WGS sequence"/>
</dbReference>
<protein>
    <submittedName>
        <fullName evidence="2">DUF1269 domain-containing protein</fullName>
    </submittedName>
</protein>
<reference evidence="2" key="1">
    <citation type="submission" date="2023-06" db="EMBL/GenBank/DDBJ databases">
        <authorList>
            <person name="Zhang S."/>
        </authorList>
    </citation>
    <scope>NUCLEOTIDE SEQUENCE</scope>
    <source>
        <strain evidence="2">SG2303</strain>
    </source>
</reference>
<dbReference type="RefSeq" id="WP_289829827.1">
    <property type="nucleotide sequence ID" value="NZ_JAUEDK010000015.1"/>
</dbReference>
<gene>
    <name evidence="2" type="ORF">QU481_10040</name>
</gene>
<comment type="caution">
    <text evidence="2">The sequence shown here is derived from an EMBL/GenBank/DDBJ whole genome shotgun (WGS) entry which is preliminary data.</text>
</comment>
<proteinExistence type="predicted"/>
<name>A0ABT7XN47_9NEIS</name>
<evidence type="ECO:0000313" key="2">
    <source>
        <dbReference type="EMBL" id="MDN0075229.1"/>
    </source>
</evidence>
<feature type="transmembrane region" description="Helical" evidence="1">
    <location>
        <begin position="62"/>
        <end position="82"/>
    </location>
</feature>
<evidence type="ECO:0000313" key="3">
    <source>
        <dbReference type="Proteomes" id="UP001168540"/>
    </source>
</evidence>